<protein>
    <recommendedName>
        <fullName evidence="1">RNA-directed DNA polymerase</fullName>
        <ecNumber evidence="1">2.7.7.49</ecNumber>
    </recommendedName>
</protein>
<dbReference type="PANTHER" id="PTHR37984">
    <property type="entry name" value="PROTEIN CBG26694"/>
    <property type="match status" value="1"/>
</dbReference>
<dbReference type="InterPro" id="IPR000477">
    <property type="entry name" value="RT_dom"/>
</dbReference>
<dbReference type="Gene3D" id="1.10.340.70">
    <property type="match status" value="1"/>
</dbReference>
<feature type="domain" description="CCHC-type" evidence="9">
    <location>
        <begin position="169"/>
        <end position="184"/>
    </location>
</feature>
<dbReference type="GO" id="GO:0006508">
    <property type="term" value="P:proteolysis"/>
    <property type="evidence" value="ECO:0007669"/>
    <property type="project" value="UniProtKB-KW"/>
</dbReference>
<dbReference type="InterPro" id="IPR043128">
    <property type="entry name" value="Rev_trsase/Diguanyl_cyclase"/>
</dbReference>
<dbReference type="InterPro" id="IPR043502">
    <property type="entry name" value="DNA/RNA_pol_sf"/>
</dbReference>
<dbReference type="OrthoDB" id="8060624at2759"/>
<evidence type="ECO:0000256" key="2">
    <source>
        <dbReference type="ARBA" id="ARBA00022679"/>
    </source>
</evidence>
<dbReference type="EC" id="2.7.7.49" evidence="1"/>
<keyword evidence="4" id="KW-0540">Nuclease</keyword>
<evidence type="ECO:0000259" key="11">
    <source>
        <dbReference type="PROSITE" id="PS50994"/>
    </source>
</evidence>
<keyword evidence="3" id="KW-0548">Nucleotidyltransferase</keyword>
<evidence type="ECO:0000256" key="6">
    <source>
        <dbReference type="ARBA" id="ARBA00022801"/>
    </source>
</evidence>
<proteinExistence type="predicted"/>
<keyword evidence="5" id="KW-0255">Endonuclease</keyword>
<feature type="domain" description="Integrase catalytic" evidence="11">
    <location>
        <begin position="1055"/>
        <end position="1214"/>
    </location>
</feature>
<accession>A0A6G0VX21</accession>
<dbReference type="InterPro" id="IPR041588">
    <property type="entry name" value="Integrase_H2C2"/>
</dbReference>
<evidence type="ECO:0000256" key="8">
    <source>
        <dbReference type="PROSITE-ProRule" id="PRU00047"/>
    </source>
</evidence>
<comment type="caution">
    <text evidence="12">The sequence shown here is derived from an EMBL/GenBank/DDBJ whole genome shotgun (WGS) entry which is preliminary data.</text>
</comment>
<dbReference type="EMBL" id="VUJU01010802">
    <property type="protein sequence ID" value="KAF0712950.1"/>
    <property type="molecule type" value="Genomic_DNA"/>
</dbReference>
<evidence type="ECO:0000259" key="10">
    <source>
        <dbReference type="PROSITE" id="PS50878"/>
    </source>
</evidence>
<sequence length="1330" mass="151829">MYEWDDVSVQHFALSKLTGAAKLWRDSLPRAERTWIDWVQLLKDNFPTTSVEDILKIKLEAQNYTRKAGQNVIEYFYEKISRCNRANMDDNETIRWVVRGLGNDRYRDYLGPLERYKRPPELLSHLISASEYIKDKNEKEVSANKDKNTVTDKERSMNNRNTTKSTVICFRCRTTGHTTKKCKSKTTSQITCFRCSKVGHKANECKSTVTSEHGNVTTSNTTGKQQKSTVLQVANSKINMGASCVAMKESEVNKLKITYDTEVCDEFIGYGFGRVKTLGRFETDISIDGVSARVLINVVPDDVQEIALLIGHPFTEQPHIMITSMAGKLKIEEIIPSDAVNLVSKTPMWANDAVVIPNNHVGHISVNTNFYNEDLCIEGGIRGSQQMVPRCLVSTDDRGCATIPVLNLSDSDYMVKKGDTITRGVMFTESDITPTTEREVNTEAVQSQEIKSDLDADEVERIRDLLNEHKGLIARNLRQVGCTNLAEMKLVLRDDKPIVYRPYRLSYYERERVRNMVDELKNANIVEDSNSEYASPILLVKKKTGDVRMCVDYRAINKITVPDKYPLPRIDDQIDRLHGNTYFTSLDLFSGYYQVPINDPDTRAKLSFVTPDGKYTFRRMPFGPTNCPAIFSRMINTALGKLLYSVALAYLDDIIIPSKDVKEGLHRLKLVLLSLEDAGLTIRLDKCKFFMKKIDYLGFEISGHGVEPGQCKITAIKHFPVPKDVRSVRCFIGLASYFRRFVKNFAIIIKPLTDLLSKNKRYEWGKLQNDAFETIKTLLSSRPILAIYNPDAHTEVHTDTCINGIAGVLMQVGSDNKLHPVSYYSRKTSSEESKYHSFELEALAIVSSLERFRVYIIGIHFVIKTDCNSLKLLAEKKDLSPRVGRWFMKLSEFNYTIEYIRGDKHLVPDALSRGPVESASDTEVASLHVFNIRITTDWVAALQRSDNEVSNIITKIEAKDPTVENKYIVESGRLYRLTEGRWRLFLPEELRYDVVSITHRELSHLGVDKTLNKVKECFYFPKMRDFVTKYINRCINCMFYKTPKIGDVYWHPLDKGNEPFHTVHLDHLGPFVLTERDNKYVLTIVDGFSKYVVLKAVRDVTAVETVNCVLEFLCNYGKPTRLITDRGPAFTASEFERFCRNHNIMHVKVSSKSPRSNGQAEIINGIVVRCLAMTTEDEENKDWDLKLMEVQWSLNNSENRITKTKPFEIVHRYTAEGPVNNPLAAEIAKLNIKKNTPVKDVNPAELLKQNRLKEEKKISSRITTPTKYQKGDLVLVKWEAPATGQSRKLEPKYKGPYQISRELRFDRYVVSDISGEQVGKRPFSSVVGFD</sequence>
<dbReference type="InterPro" id="IPR001878">
    <property type="entry name" value="Znf_CCHC"/>
</dbReference>
<feature type="domain" description="Reverse transcriptase" evidence="10">
    <location>
        <begin position="521"/>
        <end position="701"/>
    </location>
</feature>
<reference evidence="12 13" key="1">
    <citation type="submission" date="2019-08" db="EMBL/GenBank/DDBJ databases">
        <title>Whole genome of Aphis craccivora.</title>
        <authorList>
            <person name="Voronova N.V."/>
            <person name="Shulinski R.S."/>
            <person name="Bandarenka Y.V."/>
            <person name="Zhorov D.G."/>
            <person name="Warner D."/>
        </authorList>
    </citation>
    <scope>NUCLEOTIDE SEQUENCE [LARGE SCALE GENOMIC DNA]</scope>
    <source>
        <strain evidence="12">180601</strain>
        <tissue evidence="12">Whole Body</tissue>
    </source>
</reference>
<dbReference type="Pfam" id="PF17917">
    <property type="entry name" value="RT_RNaseH"/>
    <property type="match status" value="1"/>
</dbReference>
<dbReference type="SUPFAM" id="SSF53098">
    <property type="entry name" value="Ribonuclease H-like"/>
    <property type="match status" value="1"/>
</dbReference>
<dbReference type="InterPro" id="IPR036397">
    <property type="entry name" value="RNaseH_sf"/>
</dbReference>
<keyword evidence="8" id="KW-0479">Metal-binding</keyword>
<keyword evidence="13" id="KW-1185">Reference proteome</keyword>
<keyword evidence="8" id="KW-0862">Zinc</keyword>
<evidence type="ECO:0000256" key="5">
    <source>
        <dbReference type="ARBA" id="ARBA00022759"/>
    </source>
</evidence>
<dbReference type="Proteomes" id="UP000478052">
    <property type="component" value="Unassembled WGS sequence"/>
</dbReference>
<dbReference type="Pfam" id="PF00078">
    <property type="entry name" value="RVT_1"/>
    <property type="match status" value="1"/>
</dbReference>
<dbReference type="GO" id="GO:0003677">
    <property type="term" value="F:DNA binding"/>
    <property type="evidence" value="ECO:0007669"/>
    <property type="project" value="UniProtKB-KW"/>
</dbReference>
<dbReference type="PROSITE" id="PS50878">
    <property type="entry name" value="RT_POL"/>
    <property type="match status" value="1"/>
</dbReference>
<dbReference type="FunFam" id="3.30.70.270:FF:000023">
    <property type="entry name" value="Pol"/>
    <property type="match status" value="1"/>
</dbReference>
<evidence type="ECO:0000256" key="1">
    <source>
        <dbReference type="ARBA" id="ARBA00012493"/>
    </source>
</evidence>
<dbReference type="GO" id="GO:0008270">
    <property type="term" value="F:zinc ion binding"/>
    <property type="evidence" value="ECO:0007669"/>
    <property type="project" value="UniProtKB-KW"/>
</dbReference>
<dbReference type="InterPro" id="IPR041373">
    <property type="entry name" value="RT_RNaseH"/>
</dbReference>
<keyword evidence="2" id="KW-0808">Transferase</keyword>
<dbReference type="CDD" id="cd09274">
    <property type="entry name" value="RNase_HI_RT_Ty3"/>
    <property type="match status" value="1"/>
</dbReference>
<dbReference type="Pfam" id="PF17921">
    <property type="entry name" value="Integrase_H2C2"/>
    <property type="match status" value="1"/>
</dbReference>
<dbReference type="Gene3D" id="3.30.420.10">
    <property type="entry name" value="Ribonuclease H-like superfamily/Ribonuclease H"/>
    <property type="match status" value="1"/>
</dbReference>
<dbReference type="PANTHER" id="PTHR37984:SF5">
    <property type="entry name" value="PROTEIN NYNRIN-LIKE"/>
    <property type="match status" value="1"/>
</dbReference>
<evidence type="ECO:0000313" key="13">
    <source>
        <dbReference type="Proteomes" id="UP000478052"/>
    </source>
</evidence>
<keyword evidence="6" id="KW-0378">Hydrolase</keyword>
<dbReference type="SUPFAM" id="SSF56672">
    <property type="entry name" value="DNA/RNA polymerases"/>
    <property type="match status" value="1"/>
</dbReference>
<dbReference type="PROSITE" id="PS50994">
    <property type="entry name" value="INTEGRASE"/>
    <property type="match status" value="1"/>
</dbReference>
<dbReference type="GO" id="GO:0042575">
    <property type="term" value="C:DNA polymerase complex"/>
    <property type="evidence" value="ECO:0007669"/>
    <property type="project" value="UniProtKB-ARBA"/>
</dbReference>
<dbReference type="PROSITE" id="PS50158">
    <property type="entry name" value="ZF_CCHC"/>
    <property type="match status" value="2"/>
</dbReference>
<gene>
    <name evidence="12" type="ORF">FWK35_00037114</name>
</gene>
<keyword evidence="7" id="KW-0695">RNA-directed DNA polymerase</keyword>
<dbReference type="Pfam" id="PF00665">
    <property type="entry name" value="rve"/>
    <property type="match status" value="1"/>
</dbReference>
<organism evidence="12 13">
    <name type="scientific">Aphis craccivora</name>
    <name type="common">Cowpea aphid</name>
    <dbReference type="NCBI Taxonomy" id="307492"/>
    <lineage>
        <taxon>Eukaryota</taxon>
        <taxon>Metazoa</taxon>
        <taxon>Ecdysozoa</taxon>
        <taxon>Arthropoda</taxon>
        <taxon>Hexapoda</taxon>
        <taxon>Insecta</taxon>
        <taxon>Pterygota</taxon>
        <taxon>Neoptera</taxon>
        <taxon>Paraneoptera</taxon>
        <taxon>Hemiptera</taxon>
        <taxon>Sternorrhyncha</taxon>
        <taxon>Aphidomorpha</taxon>
        <taxon>Aphidoidea</taxon>
        <taxon>Aphididae</taxon>
        <taxon>Aphidini</taxon>
        <taxon>Aphis</taxon>
        <taxon>Aphis</taxon>
    </lineage>
</organism>
<evidence type="ECO:0000256" key="3">
    <source>
        <dbReference type="ARBA" id="ARBA00022695"/>
    </source>
</evidence>
<dbReference type="CDD" id="cd01647">
    <property type="entry name" value="RT_LTR"/>
    <property type="match status" value="1"/>
</dbReference>
<dbReference type="GO" id="GO:0015074">
    <property type="term" value="P:DNA integration"/>
    <property type="evidence" value="ECO:0007669"/>
    <property type="project" value="InterPro"/>
</dbReference>
<dbReference type="InterPro" id="IPR036875">
    <property type="entry name" value="Znf_CCHC_sf"/>
</dbReference>
<dbReference type="SUPFAM" id="SSF57756">
    <property type="entry name" value="Retrovirus zinc finger-like domains"/>
    <property type="match status" value="1"/>
</dbReference>
<evidence type="ECO:0000259" key="9">
    <source>
        <dbReference type="PROSITE" id="PS50158"/>
    </source>
</evidence>
<dbReference type="GO" id="GO:0003964">
    <property type="term" value="F:RNA-directed DNA polymerase activity"/>
    <property type="evidence" value="ECO:0007669"/>
    <property type="project" value="UniProtKB-EC"/>
</dbReference>
<dbReference type="SMART" id="SM00343">
    <property type="entry name" value="ZnF_C2HC"/>
    <property type="match status" value="2"/>
</dbReference>
<dbReference type="FunFam" id="1.10.340.70:FF:000001">
    <property type="entry name" value="Retrovirus-related Pol polyprotein from transposon gypsy-like Protein"/>
    <property type="match status" value="1"/>
</dbReference>
<dbReference type="Gene3D" id="4.10.60.10">
    <property type="entry name" value="Zinc finger, CCHC-type"/>
    <property type="match status" value="1"/>
</dbReference>
<dbReference type="GO" id="GO:0004190">
    <property type="term" value="F:aspartic-type endopeptidase activity"/>
    <property type="evidence" value="ECO:0007669"/>
    <property type="project" value="UniProtKB-KW"/>
</dbReference>
<dbReference type="Pfam" id="PF00098">
    <property type="entry name" value="zf-CCHC"/>
    <property type="match status" value="1"/>
</dbReference>
<evidence type="ECO:0000256" key="7">
    <source>
        <dbReference type="ARBA" id="ARBA00022918"/>
    </source>
</evidence>
<dbReference type="InterPro" id="IPR050951">
    <property type="entry name" value="Retrovirus_Pol_polyprotein"/>
</dbReference>
<feature type="non-terminal residue" evidence="12">
    <location>
        <position position="1330"/>
    </location>
</feature>
<evidence type="ECO:0000313" key="12">
    <source>
        <dbReference type="EMBL" id="KAF0712950.1"/>
    </source>
</evidence>
<dbReference type="InterPro" id="IPR012337">
    <property type="entry name" value="RNaseH-like_sf"/>
</dbReference>
<feature type="domain" description="CCHC-type" evidence="9">
    <location>
        <begin position="192"/>
        <end position="207"/>
    </location>
</feature>
<keyword evidence="8" id="KW-0863">Zinc-finger</keyword>
<dbReference type="Gene3D" id="3.10.10.10">
    <property type="entry name" value="HIV Type 1 Reverse Transcriptase, subunit A, domain 1"/>
    <property type="match status" value="1"/>
</dbReference>
<evidence type="ECO:0000256" key="4">
    <source>
        <dbReference type="ARBA" id="ARBA00022722"/>
    </source>
</evidence>
<dbReference type="Gene3D" id="3.30.70.270">
    <property type="match status" value="2"/>
</dbReference>
<dbReference type="InterPro" id="IPR001584">
    <property type="entry name" value="Integrase_cat-core"/>
</dbReference>
<name>A0A6G0VX21_APHCR</name>